<dbReference type="PROSITE" id="PS50213">
    <property type="entry name" value="FAS1"/>
    <property type="match status" value="2"/>
</dbReference>
<reference evidence="4" key="2">
    <citation type="submission" date="2023-06" db="EMBL/GenBank/DDBJ databases">
        <authorList>
            <consortium name="Lawrence Berkeley National Laboratory"/>
            <person name="Haridas S."/>
            <person name="Hensen N."/>
            <person name="Bonometti L."/>
            <person name="Westerberg I."/>
            <person name="Brannstrom I.O."/>
            <person name="Guillou S."/>
            <person name="Cros-Aarteil S."/>
            <person name="Calhoun S."/>
            <person name="Kuo A."/>
            <person name="Mondo S."/>
            <person name="Pangilinan J."/>
            <person name="Riley R."/>
            <person name="Labutti K."/>
            <person name="Andreopoulos B."/>
            <person name="Lipzen A."/>
            <person name="Chen C."/>
            <person name="Yanf M."/>
            <person name="Daum C."/>
            <person name="Ng V."/>
            <person name="Clum A."/>
            <person name="Steindorff A."/>
            <person name="Ohm R."/>
            <person name="Martin F."/>
            <person name="Silar P."/>
            <person name="Natvig D."/>
            <person name="Lalanne C."/>
            <person name="Gautier V."/>
            <person name="Ament-Velasquez S.L."/>
            <person name="Kruys A."/>
            <person name="Hutchinson M.I."/>
            <person name="Powell A.J."/>
            <person name="Barry K."/>
            <person name="Miller A.N."/>
            <person name="Grigoriev I.V."/>
            <person name="Debuchy R."/>
            <person name="Gladieux P."/>
            <person name="Thoren M.H."/>
            <person name="Johannesson H."/>
        </authorList>
    </citation>
    <scope>NUCLEOTIDE SEQUENCE</scope>
    <source>
        <strain evidence="4">CBS 118394</strain>
    </source>
</reference>
<reference evidence="4" key="1">
    <citation type="journal article" date="2023" name="Mol. Phylogenet. Evol.">
        <title>Genome-scale phylogeny and comparative genomics of the fungal order Sordariales.</title>
        <authorList>
            <person name="Hensen N."/>
            <person name="Bonometti L."/>
            <person name="Westerberg I."/>
            <person name="Brannstrom I.O."/>
            <person name="Guillou S."/>
            <person name="Cros-Aarteil S."/>
            <person name="Calhoun S."/>
            <person name="Haridas S."/>
            <person name="Kuo A."/>
            <person name="Mondo S."/>
            <person name="Pangilinan J."/>
            <person name="Riley R."/>
            <person name="LaButti K."/>
            <person name="Andreopoulos B."/>
            <person name="Lipzen A."/>
            <person name="Chen C."/>
            <person name="Yan M."/>
            <person name="Daum C."/>
            <person name="Ng V."/>
            <person name="Clum A."/>
            <person name="Steindorff A."/>
            <person name="Ohm R.A."/>
            <person name="Martin F."/>
            <person name="Silar P."/>
            <person name="Natvig D.O."/>
            <person name="Lalanne C."/>
            <person name="Gautier V."/>
            <person name="Ament-Velasquez S.L."/>
            <person name="Kruys A."/>
            <person name="Hutchinson M.I."/>
            <person name="Powell A.J."/>
            <person name="Barry K."/>
            <person name="Miller A.N."/>
            <person name="Grigoriev I.V."/>
            <person name="Debuchy R."/>
            <person name="Gladieux P."/>
            <person name="Hiltunen Thoren M."/>
            <person name="Johannesson H."/>
        </authorList>
    </citation>
    <scope>NUCLEOTIDE SEQUENCE</scope>
    <source>
        <strain evidence="4">CBS 118394</strain>
    </source>
</reference>
<gene>
    <name evidence="4" type="ORF">B0H66DRAFT_96342</name>
</gene>
<feature type="signal peptide" evidence="2">
    <location>
        <begin position="1"/>
        <end position="28"/>
    </location>
</feature>
<dbReference type="Pfam" id="PF02469">
    <property type="entry name" value="Fasciclin"/>
    <property type="match status" value="2"/>
</dbReference>
<dbReference type="EMBL" id="JAUEDM010000001">
    <property type="protein sequence ID" value="KAK3331370.1"/>
    <property type="molecule type" value="Genomic_DNA"/>
</dbReference>
<evidence type="ECO:0000313" key="5">
    <source>
        <dbReference type="Proteomes" id="UP001283341"/>
    </source>
</evidence>
<keyword evidence="5" id="KW-1185">Reference proteome</keyword>
<dbReference type="Gene3D" id="2.30.180.10">
    <property type="entry name" value="FAS1 domain"/>
    <property type="match status" value="2"/>
</dbReference>
<feature type="region of interest" description="Disordered" evidence="1">
    <location>
        <begin position="383"/>
        <end position="412"/>
    </location>
</feature>
<dbReference type="GO" id="GO:0016236">
    <property type="term" value="P:macroautophagy"/>
    <property type="evidence" value="ECO:0007669"/>
    <property type="project" value="TreeGrafter"/>
</dbReference>
<evidence type="ECO:0000256" key="2">
    <source>
        <dbReference type="SAM" id="SignalP"/>
    </source>
</evidence>
<proteinExistence type="predicted"/>
<protein>
    <submittedName>
        <fullName evidence="4">FAS1 domain-containing protein</fullName>
    </submittedName>
</protein>
<organism evidence="4 5">
    <name type="scientific">Apodospora peruviana</name>
    <dbReference type="NCBI Taxonomy" id="516989"/>
    <lineage>
        <taxon>Eukaryota</taxon>
        <taxon>Fungi</taxon>
        <taxon>Dikarya</taxon>
        <taxon>Ascomycota</taxon>
        <taxon>Pezizomycotina</taxon>
        <taxon>Sordariomycetes</taxon>
        <taxon>Sordariomycetidae</taxon>
        <taxon>Sordariales</taxon>
        <taxon>Lasiosphaeriaceae</taxon>
        <taxon>Apodospora</taxon>
    </lineage>
</organism>
<dbReference type="PANTHER" id="PTHR10900">
    <property type="entry name" value="PERIOSTIN-RELATED"/>
    <property type="match status" value="1"/>
</dbReference>
<feature type="domain" description="FAS1" evidence="3">
    <location>
        <begin position="193"/>
        <end position="329"/>
    </location>
</feature>
<sequence length="440" mass="46238">MLFGSPASYGLPASLLALLAVLPTSTSAWSPWAAVQPEVRQTTVKPLNEVLAGEKKLQTYYALVKEYPDILLQLPSYDGVTLVAPSDDAFEKYQNWDPKNASLVTNLLQYHILQGTVSTEAIVKGVATFASSLLTNTAWTNVTGGQKTIINKQNDDTVVFVSGLGSRSTVTKHDIEFTGGLVQVVDTLMVPPARLEHTARDAYKDCQGFLGALYAAGLAEEFATTPNVTIFAPRNSAFQRIASTLESLSKDELRNVLRYHIVPGAVLASPQLVNGTNLTTAAKDLTNDGVDLELHVIRSGNNMYFNTAQLEQPDILIANGIMHIVADVLNPEQATVYPNPTADAQNPVFPVTGTKTEVGLGEDVPFTTAFPCTENCPVTSSSSAVDAGVTGASTTTSVSSRSSQGMGAAGPGVPRCTGMPQVAAAAVGAAGLLAGIVGVV</sequence>
<dbReference type="SMART" id="SM00554">
    <property type="entry name" value="FAS1"/>
    <property type="match status" value="2"/>
</dbReference>
<feature type="chain" id="PRO_5042003575" evidence="2">
    <location>
        <begin position="29"/>
        <end position="440"/>
    </location>
</feature>
<dbReference type="InterPro" id="IPR036378">
    <property type="entry name" value="FAS1_dom_sf"/>
</dbReference>
<dbReference type="AlphaFoldDB" id="A0AAE0MGI5"/>
<dbReference type="InterPro" id="IPR000782">
    <property type="entry name" value="FAS1_domain"/>
</dbReference>
<keyword evidence="2" id="KW-0732">Signal</keyword>
<evidence type="ECO:0000313" key="4">
    <source>
        <dbReference type="EMBL" id="KAK3331370.1"/>
    </source>
</evidence>
<dbReference type="GO" id="GO:0000329">
    <property type="term" value="C:fungal-type vacuole membrane"/>
    <property type="evidence" value="ECO:0007669"/>
    <property type="project" value="TreeGrafter"/>
</dbReference>
<dbReference type="InterPro" id="IPR050904">
    <property type="entry name" value="Adhesion/Biosynth-related"/>
</dbReference>
<comment type="caution">
    <text evidence="4">The sequence shown here is derived from an EMBL/GenBank/DDBJ whole genome shotgun (WGS) entry which is preliminary data.</text>
</comment>
<accession>A0AAE0MGI5</accession>
<dbReference type="Proteomes" id="UP001283341">
    <property type="component" value="Unassembled WGS sequence"/>
</dbReference>
<evidence type="ECO:0000256" key="1">
    <source>
        <dbReference type="SAM" id="MobiDB-lite"/>
    </source>
</evidence>
<feature type="domain" description="FAS1" evidence="3">
    <location>
        <begin position="44"/>
        <end position="189"/>
    </location>
</feature>
<dbReference type="SUPFAM" id="SSF82153">
    <property type="entry name" value="FAS1 domain"/>
    <property type="match status" value="2"/>
</dbReference>
<name>A0AAE0MGI5_9PEZI</name>
<dbReference type="PANTHER" id="PTHR10900:SF77">
    <property type="entry name" value="FI19380P1"/>
    <property type="match status" value="1"/>
</dbReference>
<evidence type="ECO:0000259" key="3">
    <source>
        <dbReference type="PROSITE" id="PS50213"/>
    </source>
</evidence>
<feature type="compositionally biased region" description="Low complexity" evidence="1">
    <location>
        <begin position="384"/>
        <end position="406"/>
    </location>
</feature>